<dbReference type="Pfam" id="PF24626">
    <property type="entry name" value="SH3_Tf2-1"/>
    <property type="match status" value="1"/>
</dbReference>
<proteinExistence type="predicted"/>
<dbReference type="Gene3D" id="1.10.340.70">
    <property type="match status" value="1"/>
</dbReference>
<evidence type="ECO:0000259" key="1">
    <source>
        <dbReference type="Pfam" id="PF17921"/>
    </source>
</evidence>
<gene>
    <name evidence="3" type="ORF">U9M48_039154</name>
</gene>
<dbReference type="InterPro" id="IPR056924">
    <property type="entry name" value="SH3_Tf2-1"/>
</dbReference>
<dbReference type="AlphaFoldDB" id="A0AAQ3XBS9"/>
<sequence>MAGETDKVVDATLAALSSPTFQLYSDLVGEAASDPACASLREQLAWGDLGEPWREHSCLLLHGSCVFVPSSLAFLPQVLAHSTHEGTQKTLHHLCATFYIKHDRTIVRNYISACTTCQRNKTESLHPASLQQPLAVVYGREPLALAAYHDGSAHTQTVDDMLGERDGFLQEVSDWVWLRLLHRQAASLVSRPNVKLGPRYARPFQVTECIGVVADRLQLPVGARIHDVFHVGLL</sequence>
<evidence type="ECO:0000259" key="2">
    <source>
        <dbReference type="Pfam" id="PF24626"/>
    </source>
</evidence>
<evidence type="ECO:0000313" key="3">
    <source>
        <dbReference type="EMBL" id="WVZ93148.1"/>
    </source>
</evidence>
<organism evidence="3 4">
    <name type="scientific">Paspalum notatum var. saurae</name>
    <dbReference type="NCBI Taxonomy" id="547442"/>
    <lineage>
        <taxon>Eukaryota</taxon>
        <taxon>Viridiplantae</taxon>
        <taxon>Streptophyta</taxon>
        <taxon>Embryophyta</taxon>
        <taxon>Tracheophyta</taxon>
        <taxon>Spermatophyta</taxon>
        <taxon>Magnoliopsida</taxon>
        <taxon>Liliopsida</taxon>
        <taxon>Poales</taxon>
        <taxon>Poaceae</taxon>
        <taxon>PACMAD clade</taxon>
        <taxon>Panicoideae</taxon>
        <taxon>Andropogonodae</taxon>
        <taxon>Paspaleae</taxon>
        <taxon>Paspalinae</taxon>
        <taxon>Paspalum</taxon>
    </lineage>
</organism>
<keyword evidence="4" id="KW-1185">Reference proteome</keyword>
<dbReference type="Pfam" id="PF17921">
    <property type="entry name" value="Integrase_H2C2"/>
    <property type="match status" value="1"/>
</dbReference>
<reference evidence="3 4" key="1">
    <citation type="submission" date="2024-02" db="EMBL/GenBank/DDBJ databases">
        <title>High-quality chromosome-scale genome assembly of Pensacola bahiagrass (Paspalum notatum Flugge var. saurae).</title>
        <authorList>
            <person name="Vega J.M."/>
            <person name="Podio M."/>
            <person name="Orjuela J."/>
            <person name="Siena L.A."/>
            <person name="Pessino S.C."/>
            <person name="Combes M.C."/>
            <person name="Mariac C."/>
            <person name="Albertini E."/>
            <person name="Pupilli F."/>
            <person name="Ortiz J.P.A."/>
            <person name="Leblanc O."/>
        </authorList>
    </citation>
    <scope>NUCLEOTIDE SEQUENCE [LARGE SCALE GENOMIC DNA]</scope>
    <source>
        <strain evidence="3">R1</strain>
        <tissue evidence="3">Leaf</tissue>
    </source>
</reference>
<protein>
    <recommendedName>
        <fullName evidence="5">Integrase zinc-binding domain-containing protein</fullName>
    </recommendedName>
</protein>
<accession>A0AAQ3XBS9</accession>
<dbReference type="InterPro" id="IPR041588">
    <property type="entry name" value="Integrase_H2C2"/>
</dbReference>
<name>A0AAQ3XBS9_PASNO</name>
<dbReference type="EMBL" id="CP144753">
    <property type="protein sequence ID" value="WVZ93148.1"/>
    <property type="molecule type" value="Genomic_DNA"/>
</dbReference>
<feature type="domain" description="Tf2-1-like SH3-like" evidence="2">
    <location>
        <begin position="174"/>
        <end position="234"/>
    </location>
</feature>
<evidence type="ECO:0000313" key="4">
    <source>
        <dbReference type="Proteomes" id="UP001341281"/>
    </source>
</evidence>
<feature type="domain" description="Integrase zinc-binding" evidence="1">
    <location>
        <begin position="80"/>
        <end position="122"/>
    </location>
</feature>
<dbReference type="Proteomes" id="UP001341281">
    <property type="component" value="Chromosome 09"/>
</dbReference>
<evidence type="ECO:0008006" key="5">
    <source>
        <dbReference type="Google" id="ProtNLM"/>
    </source>
</evidence>